<sequence>MREKEEKEILYYDEEGVAEINEQITNAYASGVIEQRTDDGEEKRR</sequence>
<dbReference type="EMBL" id="SLUL01000003">
    <property type="protein sequence ID" value="TCL51815.1"/>
    <property type="molecule type" value="Genomic_DNA"/>
</dbReference>
<keyword evidence="2" id="KW-1185">Reference proteome</keyword>
<dbReference type="RefSeq" id="WP_165871716.1">
    <property type="nucleotide sequence ID" value="NZ_BSVG01000001.1"/>
</dbReference>
<dbReference type="AlphaFoldDB" id="A0A4V2QAG9"/>
<evidence type="ECO:0000313" key="2">
    <source>
        <dbReference type="Proteomes" id="UP000295658"/>
    </source>
</evidence>
<organism evidence="1 2">
    <name type="scientific">Thermolongibacillus altinsuensis</name>
    <dbReference type="NCBI Taxonomy" id="575256"/>
    <lineage>
        <taxon>Bacteria</taxon>
        <taxon>Bacillati</taxon>
        <taxon>Bacillota</taxon>
        <taxon>Bacilli</taxon>
        <taxon>Bacillales</taxon>
        <taxon>Anoxybacillaceae</taxon>
        <taxon>Thermolongibacillus</taxon>
    </lineage>
</organism>
<comment type="caution">
    <text evidence="1">The sequence shown here is derived from an EMBL/GenBank/DDBJ whole genome shotgun (WGS) entry which is preliminary data.</text>
</comment>
<name>A0A4V2QAG9_9BACL</name>
<proteinExistence type="predicted"/>
<evidence type="ECO:0000313" key="1">
    <source>
        <dbReference type="EMBL" id="TCL51815.1"/>
    </source>
</evidence>
<protein>
    <submittedName>
        <fullName evidence="1">Uncharacterized protein</fullName>
    </submittedName>
</protein>
<reference evidence="1 2" key="1">
    <citation type="submission" date="2019-03" db="EMBL/GenBank/DDBJ databases">
        <title>Genomic Encyclopedia of Type Strains, Phase IV (KMG-IV): sequencing the most valuable type-strain genomes for metagenomic binning, comparative biology and taxonomic classification.</title>
        <authorList>
            <person name="Goeker M."/>
        </authorList>
    </citation>
    <scope>NUCLEOTIDE SEQUENCE [LARGE SCALE GENOMIC DNA]</scope>
    <source>
        <strain evidence="1 2">DSM 24979</strain>
    </source>
</reference>
<gene>
    <name evidence="1" type="ORF">EDD69_10354</name>
</gene>
<dbReference type="Proteomes" id="UP000295658">
    <property type="component" value="Unassembled WGS sequence"/>
</dbReference>
<accession>A0A4V2QAG9</accession>